<evidence type="ECO:0000313" key="3">
    <source>
        <dbReference type="Proteomes" id="UP000244803"/>
    </source>
</evidence>
<feature type="compositionally biased region" description="Low complexity" evidence="1">
    <location>
        <begin position="166"/>
        <end position="179"/>
    </location>
</feature>
<feature type="compositionally biased region" description="Polar residues" evidence="1">
    <location>
        <begin position="147"/>
        <end position="165"/>
    </location>
</feature>
<dbReference type="EMBL" id="CP056065">
    <property type="protein sequence ID" value="UKJ87857.2"/>
    <property type="molecule type" value="Genomic_DNA"/>
</dbReference>
<dbReference type="OrthoDB" id="360314at2759"/>
<sequence length="670" mass="77655">MTNQILISKGSSNHLTSFICTSLSQLTCSDSTDVSRPKSSTKSPKPKHTASKTQTIEGAGSETNESSQQKLSKQTEQSAIPDPLKKRLMKSIENSFESGIRGFTNAAWAYLDIPEDVYIGYERMYFFNLLFGPENRKRKLFNRLRTKQTNSGSRCKASKSSNFVEPNTPNSTNTSSKSSKPFNINMNYYKKSETIRDDITYHLENKLMSSCASFFERHGLVVKVRRLPLETDYSGTLSDTRPPRYYGRTSYPSYHFISRQRRHIMEQILRSRSFFETEYNSYTELRNFRSPFLLFEPHSNFLKYLQDIKKDLNDADFTGVFISLSTLPHSSKTELGSVKRSKLVAWCLIEILSNNERCLNCLWVHPSLSATGTTDLLRSFIPFIIVISFSVKPPNIDTSFKKIFYTWLADFDHFPRQALILITSPYRFALEKHYDYSDEYQHHTYVSLSSLYSKYLYENNVDDYFSFVNIDMGKETSSDGIQFTDNICTNAGDGGTLDNYINTEMISNSDSEDDEDIEADEYMDSVYKKYLNDYAAHRLNDAKRCQCHSNADWNDIDKVVLSCSEEMMVDSIPRWLQLIRKYSSYLEEDIENMVNQKQNEIESSYEIKAAEFAKLGNNDIQDLLVNLYGNKWSCRLKLKYIRILKDEEQKLKRNMSPSESEHRRNKRSCL</sequence>
<dbReference type="AlphaFoldDB" id="A0A976QQD2"/>
<evidence type="ECO:0000256" key="1">
    <source>
        <dbReference type="SAM" id="MobiDB-lite"/>
    </source>
</evidence>
<feature type="region of interest" description="Disordered" evidence="1">
    <location>
        <begin position="29"/>
        <end position="84"/>
    </location>
</feature>
<protein>
    <submittedName>
        <fullName evidence="2">Uncharacterized protein</fullName>
    </submittedName>
</protein>
<feature type="region of interest" description="Disordered" evidence="1">
    <location>
        <begin position="147"/>
        <end position="179"/>
    </location>
</feature>
<proteinExistence type="predicted"/>
<feature type="compositionally biased region" description="Polar residues" evidence="1">
    <location>
        <begin position="61"/>
        <end position="78"/>
    </location>
</feature>
<accession>A0A976QQD2</accession>
<dbReference type="Proteomes" id="UP000244803">
    <property type="component" value="Chromosome 1"/>
</dbReference>
<gene>
    <name evidence="2" type="ORF">MACJ_000297</name>
</gene>
<reference evidence="2" key="1">
    <citation type="submission" date="2022-07" db="EMBL/GenBank/DDBJ databases">
        <title>Evaluation of T. orientalis genome assembly methods using nanopore sequencing and analysis of variation between genomes.</title>
        <authorList>
            <person name="Yam J."/>
            <person name="Micallef M.L."/>
            <person name="Liu M."/>
            <person name="Djordjevic S.P."/>
            <person name="Bogema D.R."/>
            <person name="Jenkins C."/>
        </authorList>
    </citation>
    <scope>NUCLEOTIDE SEQUENCE</scope>
    <source>
        <strain evidence="2">Fish Creek</strain>
    </source>
</reference>
<name>A0A976QQD2_THEOR</name>
<organism evidence="2 3">
    <name type="scientific">Theileria orientalis</name>
    <dbReference type="NCBI Taxonomy" id="68886"/>
    <lineage>
        <taxon>Eukaryota</taxon>
        <taxon>Sar</taxon>
        <taxon>Alveolata</taxon>
        <taxon>Apicomplexa</taxon>
        <taxon>Aconoidasida</taxon>
        <taxon>Piroplasmida</taxon>
        <taxon>Theileriidae</taxon>
        <taxon>Theileria</taxon>
    </lineage>
</organism>
<evidence type="ECO:0000313" key="2">
    <source>
        <dbReference type="EMBL" id="UKJ87857.2"/>
    </source>
</evidence>